<proteinExistence type="inferred from homology"/>
<evidence type="ECO:0000256" key="10">
    <source>
        <dbReference type="NCBIfam" id="TIGR00422"/>
    </source>
</evidence>
<dbReference type="InterPro" id="IPR002300">
    <property type="entry name" value="aa-tRNA-synth_Ia"/>
</dbReference>
<dbReference type="Pfam" id="PF00133">
    <property type="entry name" value="tRNA-synt_1"/>
    <property type="match status" value="1"/>
</dbReference>
<dbReference type="CDD" id="cd07962">
    <property type="entry name" value="Anticodon_Ia_Val"/>
    <property type="match status" value="1"/>
</dbReference>
<evidence type="ECO:0000256" key="8">
    <source>
        <dbReference type="ARBA" id="ARBA00023146"/>
    </source>
</evidence>
<dbReference type="RefSeq" id="WP_109624995.1">
    <property type="nucleotide sequence ID" value="NZ_JANKBI010000005.1"/>
</dbReference>
<dbReference type="Pfam" id="PF08264">
    <property type="entry name" value="Anticodon_1"/>
    <property type="match status" value="1"/>
</dbReference>
<evidence type="ECO:0000256" key="4">
    <source>
        <dbReference type="ARBA" id="ARBA00022598"/>
    </source>
</evidence>
<dbReference type="InterPro" id="IPR009080">
    <property type="entry name" value="tRNAsynth_Ia_anticodon-bd"/>
</dbReference>
<sequence length="791" mass="92065">MNQKYDFKRTEREMQKFWEENEIYKFQNGREKKIFSIDTPPPTVSGSLHIGHVFSYTQAEMIARFKRMQGYDVFYPFGFDDNGLPTERLVEKERKIHARDIPGKEFRRQCMETVEGYEADFREMWKSLGFSVDWDLEYHTVSEESRKISQKLFLELVKKGKAYMKESPVLWCTQCQTSIAQAELETKESESCFYYLVFDAGEKILPVATTRPELLPGCACVLVHPADKRYKKYVGRKVKVPLYGFEIPVLEDDGVSMEKGTGAVMCATFGDSTDAEWYEKFSLPYKEVITKDGRIAEHIPFTGGMKTAQARRAVALELESRGLIIKKEELIHAVAVHERCGTDVEIIPSRQWYIDILTEKERFIKAADEIRWHPARMKSRYLDWVQNLKWDWCISRQRYFGVPFPVWYCAECKKPILADPCQLPVDPEKDRPLSSCSCGCTEVIPERAVFDTWATSSISPLINARYGEEGDRSRQILPMGMRHQAHEIIRTWAFYTIVRSLYHTGEIPWKDIMVSGFVLAKPGEKISKSKNNASSSPMELIEMHSADAIRYWAANARLGTDTFFSEDELKASKRFINKLYNAAKFSMAQLGDFELTGDPAACLLPVDRWILQRVNETSIKTGKLLEEYEAGQARHELDELFWKDFCDYYIEIVKERLYQPGKHGADRRRSGQYALYSSLLEIMKMYSVFVPHITEYLYQEFFRKFEPELSIHQKLWKRAEGREEDILAFGMHMKDLISSVRRYKTEHGMSMKDKIGRLQIRCPEWMTGYYRETEQDLSACTGATEIIYTVQ</sequence>
<accession>A0AB73T8C5</accession>
<keyword evidence="6 11" id="KW-0067">ATP-binding</keyword>
<dbReference type="SUPFAM" id="SSF52374">
    <property type="entry name" value="Nucleotidylyl transferase"/>
    <property type="match status" value="1"/>
</dbReference>
<dbReference type="GO" id="GO:0005829">
    <property type="term" value="C:cytosol"/>
    <property type="evidence" value="ECO:0007669"/>
    <property type="project" value="TreeGrafter"/>
</dbReference>
<feature type="domain" description="Aminoacyl-tRNA synthetase class Ia" evidence="12">
    <location>
        <begin position="14"/>
        <end position="562"/>
    </location>
</feature>
<dbReference type="GO" id="GO:0004832">
    <property type="term" value="F:valine-tRNA ligase activity"/>
    <property type="evidence" value="ECO:0007669"/>
    <property type="project" value="UniProtKB-UniRule"/>
</dbReference>
<organism evidence="14 15">
    <name type="scientific">Murimonas intestini</name>
    <dbReference type="NCBI Taxonomy" id="1337051"/>
    <lineage>
        <taxon>Bacteria</taxon>
        <taxon>Bacillati</taxon>
        <taxon>Bacillota</taxon>
        <taxon>Clostridia</taxon>
        <taxon>Lachnospirales</taxon>
        <taxon>Lachnospiraceae</taxon>
        <taxon>Murimonas</taxon>
    </lineage>
</organism>
<dbReference type="FunFam" id="3.40.50.620:FF:000192">
    <property type="entry name" value="Valine--tRNA ligase"/>
    <property type="match status" value="1"/>
</dbReference>
<dbReference type="InterPro" id="IPR009008">
    <property type="entry name" value="Val/Leu/Ile-tRNA-synth_edit"/>
</dbReference>
<dbReference type="GO" id="GO:0005524">
    <property type="term" value="F:ATP binding"/>
    <property type="evidence" value="ECO:0007669"/>
    <property type="project" value="UniProtKB-KW"/>
</dbReference>
<name>A0AB73T8C5_9FIRM</name>
<dbReference type="InterPro" id="IPR001412">
    <property type="entry name" value="aa-tRNA-synth_I_CS"/>
</dbReference>
<evidence type="ECO:0000256" key="11">
    <source>
        <dbReference type="RuleBase" id="RU363035"/>
    </source>
</evidence>
<dbReference type="InterPro" id="IPR022874">
    <property type="entry name" value="Valine-tRNA_ligase_type_2"/>
</dbReference>
<dbReference type="NCBIfam" id="TIGR00422">
    <property type="entry name" value="valS"/>
    <property type="match status" value="1"/>
</dbReference>
<dbReference type="PROSITE" id="PS00178">
    <property type="entry name" value="AA_TRNA_LIGASE_I"/>
    <property type="match status" value="1"/>
</dbReference>
<dbReference type="InterPro" id="IPR002303">
    <property type="entry name" value="Valyl-tRNA_ligase"/>
</dbReference>
<dbReference type="SUPFAM" id="SSF47323">
    <property type="entry name" value="Anticodon-binding domain of a subclass of class I aminoacyl-tRNA synthetases"/>
    <property type="match status" value="1"/>
</dbReference>
<evidence type="ECO:0000313" key="14">
    <source>
        <dbReference type="EMBL" id="PWJ78052.1"/>
    </source>
</evidence>
<evidence type="ECO:0000259" key="12">
    <source>
        <dbReference type="Pfam" id="PF00133"/>
    </source>
</evidence>
<evidence type="ECO:0000313" key="15">
    <source>
        <dbReference type="Proteomes" id="UP000245412"/>
    </source>
</evidence>
<dbReference type="PANTHER" id="PTHR11946">
    <property type="entry name" value="VALYL-TRNA SYNTHETASES"/>
    <property type="match status" value="1"/>
</dbReference>
<dbReference type="AlphaFoldDB" id="A0AB73T8C5"/>
<evidence type="ECO:0000259" key="13">
    <source>
        <dbReference type="Pfam" id="PF08264"/>
    </source>
</evidence>
<dbReference type="GO" id="GO:0002161">
    <property type="term" value="F:aminoacyl-tRNA deacylase activity"/>
    <property type="evidence" value="ECO:0007669"/>
    <property type="project" value="InterPro"/>
</dbReference>
<dbReference type="InterPro" id="IPR033705">
    <property type="entry name" value="Anticodon_Ia_Val"/>
</dbReference>
<dbReference type="SUPFAM" id="SSF50677">
    <property type="entry name" value="ValRS/IleRS/LeuRS editing domain"/>
    <property type="match status" value="1"/>
</dbReference>
<dbReference type="Gene3D" id="3.90.740.10">
    <property type="entry name" value="Valyl/Leucyl/Isoleucyl-tRNA synthetase, editing domain"/>
    <property type="match status" value="1"/>
</dbReference>
<keyword evidence="5 11" id="KW-0547">Nucleotide-binding</keyword>
<dbReference type="EC" id="6.1.1.9" evidence="2 10"/>
<dbReference type="EMBL" id="QGGY01000002">
    <property type="protein sequence ID" value="PWJ78052.1"/>
    <property type="molecule type" value="Genomic_DNA"/>
</dbReference>
<comment type="catalytic activity">
    <reaction evidence="9">
        <text>tRNA(Val) + L-valine + ATP = L-valyl-tRNA(Val) + AMP + diphosphate</text>
        <dbReference type="Rhea" id="RHEA:10704"/>
        <dbReference type="Rhea" id="RHEA-COMP:9672"/>
        <dbReference type="Rhea" id="RHEA-COMP:9708"/>
        <dbReference type="ChEBI" id="CHEBI:30616"/>
        <dbReference type="ChEBI" id="CHEBI:33019"/>
        <dbReference type="ChEBI" id="CHEBI:57762"/>
        <dbReference type="ChEBI" id="CHEBI:78442"/>
        <dbReference type="ChEBI" id="CHEBI:78537"/>
        <dbReference type="ChEBI" id="CHEBI:456215"/>
        <dbReference type="EC" id="6.1.1.9"/>
    </reaction>
</comment>
<evidence type="ECO:0000256" key="5">
    <source>
        <dbReference type="ARBA" id="ARBA00022741"/>
    </source>
</evidence>
<evidence type="ECO:0000256" key="9">
    <source>
        <dbReference type="ARBA" id="ARBA00047552"/>
    </source>
</evidence>
<dbReference type="Gene3D" id="3.40.50.620">
    <property type="entry name" value="HUPs"/>
    <property type="match status" value="2"/>
</dbReference>
<comment type="subcellular location">
    <subcellularLocation>
        <location evidence="1">Cytoplasm</location>
    </subcellularLocation>
</comment>
<keyword evidence="3" id="KW-0963">Cytoplasm</keyword>
<keyword evidence="4 11" id="KW-0436">Ligase</keyword>
<dbReference type="NCBIfam" id="NF009687">
    <property type="entry name" value="PRK13208.1"/>
    <property type="match status" value="1"/>
</dbReference>
<dbReference type="HAMAP" id="MF_02005">
    <property type="entry name" value="Val_tRNA_synth_type2"/>
    <property type="match status" value="1"/>
</dbReference>
<dbReference type="GO" id="GO:0006438">
    <property type="term" value="P:valyl-tRNA aminoacylation"/>
    <property type="evidence" value="ECO:0007669"/>
    <property type="project" value="UniProtKB-UniRule"/>
</dbReference>
<evidence type="ECO:0000256" key="3">
    <source>
        <dbReference type="ARBA" id="ARBA00022490"/>
    </source>
</evidence>
<feature type="domain" description="Methionyl/Valyl/Leucyl/Isoleucyl-tRNA synthetase anticodon-binding" evidence="13">
    <location>
        <begin position="607"/>
        <end position="754"/>
    </location>
</feature>
<dbReference type="Gene3D" id="1.10.730.10">
    <property type="entry name" value="Isoleucyl-tRNA Synthetase, Domain 1"/>
    <property type="match status" value="1"/>
</dbReference>
<keyword evidence="15" id="KW-1185">Reference proteome</keyword>
<evidence type="ECO:0000256" key="2">
    <source>
        <dbReference type="ARBA" id="ARBA00013169"/>
    </source>
</evidence>
<protein>
    <recommendedName>
        <fullName evidence="2 10">Valine--tRNA ligase</fullName>
        <ecNumber evidence="2 10">6.1.1.9</ecNumber>
    </recommendedName>
</protein>
<keyword evidence="8 11" id="KW-0030">Aminoacyl-tRNA synthetase</keyword>
<evidence type="ECO:0000256" key="6">
    <source>
        <dbReference type="ARBA" id="ARBA00022840"/>
    </source>
</evidence>
<gene>
    <name evidence="14" type="ORF">C7383_102185</name>
</gene>
<dbReference type="Proteomes" id="UP000245412">
    <property type="component" value="Unassembled WGS sequence"/>
</dbReference>
<dbReference type="InterPro" id="IPR014729">
    <property type="entry name" value="Rossmann-like_a/b/a_fold"/>
</dbReference>
<comment type="caution">
    <text evidence="14">The sequence shown here is derived from an EMBL/GenBank/DDBJ whole genome shotgun (WGS) entry which is preliminary data.</text>
</comment>
<dbReference type="PRINTS" id="PR00986">
    <property type="entry name" value="TRNASYNTHVAL"/>
</dbReference>
<evidence type="ECO:0000256" key="1">
    <source>
        <dbReference type="ARBA" id="ARBA00004496"/>
    </source>
</evidence>
<dbReference type="PANTHER" id="PTHR11946:SF93">
    <property type="entry name" value="VALINE--TRNA LIGASE, CHLOROPLASTIC_MITOCHONDRIAL 2"/>
    <property type="match status" value="1"/>
</dbReference>
<reference evidence="14 15" key="1">
    <citation type="submission" date="2018-05" db="EMBL/GenBank/DDBJ databases">
        <authorList>
            <person name="Goeker M."/>
            <person name="Huntemann M."/>
            <person name="Clum A."/>
            <person name="Pillay M."/>
            <person name="Palaniappan K."/>
            <person name="Varghese N."/>
            <person name="Mikhailova N."/>
            <person name="Stamatis D."/>
            <person name="Reddy T."/>
            <person name="Daum C."/>
            <person name="Shapiro N."/>
            <person name="Ivanova N."/>
            <person name="Kyrpides N."/>
            <person name="Woyke T."/>
        </authorList>
    </citation>
    <scope>NUCLEOTIDE SEQUENCE [LARGE SCALE GENOMIC DNA]</scope>
    <source>
        <strain evidence="14 15">DSM 26524</strain>
    </source>
</reference>
<evidence type="ECO:0000256" key="7">
    <source>
        <dbReference type="ARBA" id="ARBA00022917"/>
    </source>
</evidence>
<dbReference type="InterPro" id="IPR013155">
    <property type="entry name" value="M/V/L/I-tRNA-synth_anticd-bd"/>
</dbReference>
<comment type="similarity">
    <text evidence="11">Belongs to the class-I aminoacyl-tRNA synthetase family.</text>
</comment>
<keyword evidence="7 11" id="KW-0648">Protein biosynthesis</keyword>